<comment type="caution">
    <text evidence="2">The sequence shown here is derived from an EMBL/GenBank/DDBJ whole genome shotgun (WGS) entry which is preliminary data.</text>
</comment>
<evidence type="ECO:0000256" key="1">
    <source>
        <dbReference type="SAM" id="MobiDB-lite"/>
    </source>
</evidence>
<evidence type="ECO:0000313" key="2">
    <source>
        <dbReference type="EMBL" id="GCC26026.1"/>
    </source>
</evidence>
<dbReference type="EMBL" id="BEZZ01000108">
    <property type="protein sequence ID" value="GCC26026.1"/>
    <property type="molecule type" value="Genomic_DNA"/>
</dbReference>
<keyword evidence="3" id="KW-1185">Reference proteome</keyword>
<sequence>MLMSWWLSCAYAGTRRDREREGRSSSEELRSKEEAERSPYRFESREHAQRGVQQVRSGALELPARKEELIKETTGKSCKH</sequence>
<feature type="compositionally biased region" description="Basic and acidic residues" evidence="1">
    <location>
        <begin position="63"/>
        <end position="74"/>
    </location>
</feature>
<dbReference type="Proteomes" id="UP000287033">
    <property type="component" value="Unassembled WGS sequence"/>
</dbReference>
<evidence type="ECO:0000313" key="3">
    <source>
        <dbReference type="Proteomes" id="UP000287033"/>
    </source>
</evidence>
<gene>
    <name evidence="2" type="ORF">chiPu_0004440</name>
</gene>
<reference evidence="2 3" key="1">
    <citation type="journal article" date="2018" name="Nat. Ecol. Evol.">
        <title>Shark genomes provide insights into elasmobranch evolution and the origin of vertebrates.</title>
        <authorList>
            <person name="Hara Y"/>
            <person name="Yamaguchi K"/>
            <person name="Onimaru K"/>
            <person name="Kadota M"/>
            <person name="Koyanagi M"/>
            <person name="Keeley SD"/>
            <person name="Tatsumi K"/>
            <person name="Tanaka K"/>
            <person name="Motone F"/>
            <person name="Kageyama Y"/>
            <person name="Nozu R"/>
            <person name="Adachi N"/>
            <person name="Nishimura O"/>
            <person name="Nakagawa R"/>
            <person name="Tanegashima C"/>
            <person name="Kiyatake I"/>
            <person name="Matsumoto R"/>
            <person name="Murakumo K"/>
            <person name="Nishida K"/>
            <person name="Terakita A"/>
            <person name="Kuratani S"/>
            <person name="Sato K"/>
            <person name="Hyodo S Kuraku.S."/>
        </authorList>
    </citation>
    <scope>NUCLEOTIDE SEQUENCE [LARGE SCALE GENOMIC DNA]</scope>
</reference>
<feature type="compositionally biased region" description="Basic and acidic residues" evidence="1">
    <location>
        <begin position="14"/>
        <end position="49"/>
    </location>
</feature>
<accession>A0A401S6K4</accession>
<proteinExistence type="predicted"/>
<organism evidence="2 3">
    <name type="scientific">Chiloscyllium punctatum</name>
    <name type="common">Brownbanded bambooshark</name>
    <name type="synonym">Hemiscyllium punctatum</name>
    <dbReference type="NCBI Taxonomy" id="137246"/>
    <lineage>
        <taxon>Eukaryota</taxon>
        <taxon>Metazoa</taxon>
        <taxon>Chordata</taxon>
        <taxon>Craniata</taxon>
        <taxon>Vertebrata</taxon>
        <taxon>Chondrichthyes</taxon>
        <taxon>Elasmobranchii</taxon>
        <taxon>Galeomorphii</taxon>
        <taxon>Galeoidea</taxon>
        <taxon>Orectolobiformes</taxon>
        <taxon>Hemiscylliidae</taxon>
        <taxon>Chiloscyllium</taxon>
    </lineage>
</organism>
<protein>
    <submittedName>
        <fullName evidence="2">Uncharacterized protein</fullName>
    </submittedName>
</protein>
<dbReference type="AlphaFoldDB" id="A0A401S6K4"/>
<name>A0A401S6K4_CHIPU</name>
<feature type="region of interest" description="Disordered" evidence="1">
    <location>
        <begin position="13"/>
        <end position="80"/>
    </location>
</feature>